<evidence type="ECO:0000256" key="1">
    <source>
        <dbReference type="SAM" id="Phobius"/>
    </source>
</evidence>
<dbReference type="AlphaFoldDB" id="A0A6P1G8X2"/>
<evidence type="ECO:0000313" key="2">
    <source>
        <dbReference type="EMBL" id="QHD64919.1"/>
    </source>
</evidence>
<dbReference type="Proteomes" id="UP000464912">
    <property type="component" value="Chromosome"/>
</dbReference>
<keyword evidence="1" id="KW-1133">Transmembrane helix</keyword>
<protein>
    <submittedName>
        <fullName evidence="2">Uncharacterized protein</fullName>
    </submittedName>
</protein>
<keyword evidence="3" id="KW-1185">Reference proteome</keyword>
<evidence type="ECO:0000313" key="3">
    <source>
        <dbReference type="Proteomes" id="UP000464912"/>
    </source>
</evidence>
<keyword evidence="1" id="KW-0472">Membrane</keyword>
<feature type="transmembrane region" description="Helical" evidence="1">
    <location>
        <begin position="20"/>
        <end position="36"/>
    </location>
</feature>
<feature type="transmembrane region" description="Helical" evidence="1">
    <location>
        <begin position="107"/>
        <end position="130"/>
    </location>
</feature>
<keyword evidence="1" id="KW-0812">Transmembrane</keyword>
<gene>
    <name evidence="2" type="ORF">GP480_00305</name>
</gene>
<dbReference type="EMBL" id="CP047224">
    <property type="protein sequence ID" value="QHD64919.1"/>
    <property type="molecule type" value="Genomic_DNA"/>
</dbReference>
<sequence length="250" mass="27212">MKPKRKQDQVLSAAENRIGALILFVLALVILAVQMAKRIPWRSNSEVTKSWWCLVYLQLVIAGFIMVLISWMGLILTMSAFSAEPDAHKDKAVSDDQNRKRKASNMVCYVLAFVMLLVLPVALSVVTAFLDHRGSLSLTEKRVLAGVETVLLALILLSPVMLCFCYSMSLVRCPPAEPEPSCDDGMRMLAHTATVLDATSYPCCTEYVSLPDEIAAALGVELAASPPAALTEIGATLGNGTERAIDNRRS</sequence>
<organism evidence="2 3">
    <name type="scientific">Neorickettsia findlayensis</name>
    <dbReference type="NCBI Taxonomy" id="2686014"/>
    <lineage>
        <taxon>Bacteria</taxon>
        <taxon>Pseudomonadati</taxon>
        <taxon>Pseudomonadota</taxon>
        <taxon>Alphaproteobacteria</taxon>
        <taxon>Rickettsiales</taxon>
        <taxon>Anaplasmataceae</taxon>
        <taxon>Neorickettsia</taxon>
    </lineage>
</organism>
<proteinExistence type="predicted"/>
<reference evidence="2 3" key="2">
    <citation type="journal article" date="2020" name="MBio">
        <title>Isolation and Molecular Analysis of a Novel Neorickettsia Species That Causes Potomac Horse Fever.</title>
        <authorList>
            <person name="Teymournejad O."/>
            <person name="Lin M."/>
            <person name="Bekebrede H."/>
            <person name="Kamr A."/>
            <person name="Toribio R.E."/>
            <person name="Arroyo L.G."/>
            <person name="Baird J.D."/>
            <person name="Rikihisa Y."/>
        </authorList>
    </citation>
    <scope>NUCLEOTIDE SEQUENCE [LARGE SCALE GENOMIC DNA]</scope>
    <source>
        <strain evidence="2 3">Fin17</strain>
    </source>
</reference>
<feature type="transmembrane region" description="Helical" evidence="1">
    <location>
        <begin position="56"/>
        <end position="81"/>
    </location>
</feature>
<reference evidence="2 3" key="1">
    <citation type="journal article" date="2020" name="MBio">
        <title>Erratum for Teymournejad et al., 'Isolation and Molecular Analysis of a Novel Neorickettsia Species That Causes Potomac Horse Fever'.</title>
        <authorList>
            <person name="Teymournejad O."/>
            <person name="Lin M."/>
            <person name="Bekebrede H."/>
            <person name="Kamr A."/>
            <person name="Toribio R.E."/>
            <person name="Arroyo L.G."/>
            <person name="Baird J.D."/>
            <person name="Rikihisa Y."/>
        </authorList>
    </citation>
    <scope>NUCLEOTIDE SEQUENCE [LARGE SCALE GENOMIC DNA]</scope>
    <source>
        <strain evidence="2 3">Fin17</strain>
    </source>
</reference>
<feature type="transmembrane region" description="Helical" evidence="1">
    <location>
        <begin position="150"/>
        <end position="171"/>
    </location>
</feature>
<accession>A0A6P1G8X2</accession>
<dbReference type="KEGG" id="nef:GP480_00305"/>
<dbReference type="RefSeq" id="WP_160094822.1">
    <property type="nucleotide sequence ID" value="NZ_CP047224.1"/>
</dbReference>
<name>A0A6P1G8X2_9RICK</name>